<dbReference type="AlphaFoldDB" id="A0A915AEJ8"/>
<evidence type="ECO:0000313" key="2">
    <source>
        <dbReference type="WBParaSite" id="PgR006_g108_t01"/>
    </source>
</evidence>
<dbReference type="Proteomes" id="UP000887569">
    <property type="component" value="Unplaced"/>
</dbReference>
<sequence>MMIIASIEKFSYRYDKIYLRLKFARISSNSIGRYAARRTQCISDCCFPSNEVI</sequence>
<name>A0A915AEJ8_PARUN</name>
<proteinExistence type="predicted"/>
<evidence type="ECO:0000313" key="1">
    <source>
        <dbReference type="Proteomes" id="UP000887569"/>
    </source>
</evidence>
<dbReference type="WBParaSite" id="PgR006_g108_t01">
    <property type="protein sequence ID" value="PgR006_g108_t01"/>
    <property type="gene ID" value="PgR006_g108"/>
</dbReference>
<protein>
    <submittedName>
        <fullName evidence="2">DUF19 domain-containing protein</fullName>
    </submittedName>
</protein>
<reference evidence="2" key="1">
    <citation type="submission" date="2022-11" db="UniProtKB">
        <authorList>
            <consortium name="WormBaseParasite"/>
        </authorList>
    </citation>
    <scope>IDENTIFICATION</scope>
</reference>
<organism evidence="1 2">
    <name type="scientific">Parascaris univalens</name>
    <name type="common">Nematode worm</name>
    <dbReference type="NCBI Taxonomy" id="6257"/>
    <lineage>
        <taxon>Eukaryota</taxon>
        <taxon>Metazoa</taxon>
        <taxon>Ecdysozoa</taxon>
        <taxon>Nematoda</taxon>
        <taxon>Chromadorea</taxon>
        <taxon>Rhabditida</taxon>
        <taxon>Spirurina</taxon>
        <taxon>Ascaridomorpha</taxon>
        <taxon>Ascaridoidea</taxon>
        <taxon>Ascarididae</taxon>
        <taxon>Parascaris</taxon>
    </lineage>
</organism>
<keyword evidence="1" id="KW-1185">Reference proteome</keyword>
<accession>A0A915AEJ8</accession>